<evidence type="ECO:0000256" key="7">
    <source>
        <dbReference type="ARBA" id="ARBA00022692"/>
    </source>
</evidence>
<keyword evidence="11 14" id="KW-0408">Iron</keyword>
<dbReference type="GO" id="GO:0070818">
    <property type="term" value="F:protoporphyrinogen oxidase activity"/>
    <property type="evidence" value="ECO:0007669"/>
    <property type="project" value="UniProtKB-UniRule"/>
</dbReference>
<dbReference type="InterPro" id="IPR005265">
    <property type="entry name" value="HemJ-like"/>
</dbReference>
<keyword evidence="6 14" id="KW-0349">Heme</keyword>
<keyword evidence="9 14" id="KW-1133">Transmembrane helix</keyword>
<comment type="pathway">
    <text evidence="2 14 15">Porphyrin-containing compound metabolism; protoporphyrin-IX biosynthesis; protoporphyrin-IX from protoporphyrinogen-IX: step 1/1.</text>
</comment>
<evidence type="ECO:0000313" key="17">
    <source>
        <dbReference type="Proteomes" id="UP000181998"/>
    </source>
</evidence>
<evidence type="ECO:0000313" key="16">
    <source>
        <dbReference type="EMBL" id="SEQ16820.1"/>
    </source>
</evidence>
<protein>
    <recommendedName>
        <fullName evidence="4 14">Protoporphyrinogen IX oxidase</fullName>
        <shortName evidence="14">PPO</shortName>
        <ecNumber evidence="14 15">1.3.99.-</ecNumber>
    </recommendedName>
</protein>
<evidence type="ECO:0000256" key="12">
    <source>
        <dbReference type="ARBA" id="ARBA00023136"/>
    </source>
</evidence>
<feature type="transmembrane region" description="Helical" evidence="14">
    <location>
        <begin position="77"/>
        <end position="95"/>
    </location>
</feature>
<evidence type="ECO:0000256" key="9">
    <source>
        <dbReference type="ARBA" id="ARBA00022989"/>
    </source>
</evidence>
<feature type="binding site" description="axial binding residue" evidence="14">
    <location>
        <position position="8"/>
    </location>
    <ligand>
        <name>heme</name>
        <dbReference type="ChEBI" id="CHEBI:30413"/>
    </ligand>
    <ligandPart>
        <name>Fe</name>
        <dbReference type="ChEBI" id="CHEBI:18248"/>
    </ligandPart>
</feature>
<feature type="transmembrane region" description="Helical" evidence="14">
    <location>
        <begin position="116"/>
        <end position="134"/>
    </location>
</feature>
<evidence type="ECO:0000256" key="6">
    <source>
        <dbReference type="ARBA" id="ARBA00022617"/>
    </source>
</evidence>
<dbReference type="UniPathway" id="UPA00251">
    <property type="reaction ID" value="UER00324"/>
</dbReference>
<keyword evidence="8 14" id="KW-0479">Metal-binding</keyword>
<dbReference type="HAMAP" id="MF_02239">
    <property type="entry name" value="HemJ"/>
    <property type="match status" value="1"/>
</dbReference>
<evidence type="ECO:0000256" key="11">
    <source>
        <dbReference type="ARBA" id="ARBA00023004"/>
    </source>
</evidence>
<comment type="catalytic activity">
    <reaction evidence="13 14 15">
        <text>protoporphyrinogen IX + 3 A = protoporphyrin IX + 3 AH2</text>
        <dbReference type="Rhea" id="RHEA:62000"/>
        <dbReference type="ChEBI" id="CHEBI:13193"/>
        <dbReference type="ChEBI" id="CHEBI:17499"/>
        <dbReference type="ChEBI" id="CHEBI:57306"/>
        <dbReference type="ChEBI" id="CHEBI:57307"/>
    </reaction>
</comment>
<dbReference type="GO" id="GO:0005886">
    <property type="term" value="C:plasma membrane"/>
    <property type="evidence" value="ECO:0007669"/>
    <property type="project" value="UniProtKB-SubCell"/>
</dbReference>
<dbReference type="PANTHER" id="PTHR40255">
    <property type="entry name" value="UPF0093 MEMBRANE PROTEIN SLR1790"/>
    <property type="match status" value="1"/>
</dbReference>
<dbReference type="EC" id="1.3.99.-" evidence="14 15"/>
<dbReference type="STRING" id="44577.ATY38_00460"/>
<dbReference type="EMBL" id="FOFX01000025">
    <property type="protein sequence ID" value="SEQ16820.1"/>
    <property type="molecule type" value="Genomic_DNA"/>
</dbReference>
<dbReference type="NCBIfam" id="TIGR00701">
    <property type="entry name" value="protoporphyrinogen oxidase HemJ"/>
    <property type="match status" value="1"/>
</dbReference>
<evidence type="ECO:0000256" key="15">
    <source>
        <dbReference type="PIRNR" id="PIRNR004638"/>
    </source>
</evidence>
<dbReference type="PIRSF" id="PIRSF004638">
    <property type="entry name" value="UCP004638"/>
    <property type="match status" value="1"/>
</dbReference>
<comment type="subunit">
    <text evidence="14">Homodimer.</text>
</comment>
<organism evidence="16 17">
    <name type="scientific">Nitrosomonas ureae</name>
    <dbReference type="NCBI Taxonomy" id="44577"/>
    <lineage>
        <taxon>Bacteria</taxon>
        <taxon>Pseudomonadati</taxon>
        <taxon>Pseudomonadota</taxon>
        <taxon>Betaproteobacteria</taxon>
        <taxon>Nitrosomonadales</taxon>
        <taxon>Nitrosomonadaceae</taxon>
        <taxon>Nitrosomonas</taxon>
    </lineage>
</organism>
<sequence>MLWIKSLHIIFMVTWFAGLFYLPRLFVYHAQCEDQPGKERFKIMERKLYYGIMTPGAVLTVVFGVWLWLGYGFSGSWLHAKLALVLILIVYHYYCGKFVTVFKNDSNTHSHVFYRWFNEFPVLVLFAVVILVVVKPDLMTVISGLFEF</sequence>
<dbReference type="PANTHER" id="PTHR40255:SF1">
    <property type="entry name" value="PROTOPORPHYRINOGEN IX OXIDASE"/>
    <property type="match status" value="1"/>
</dbReference>
<reference evidence="16 17" key="1">
    <citation type="submission" date="2016-10" db="EMBL/GenBank/DDBJ databases">
        <authorList>
            <person name="de Groot N.N."/>
        </authorList>
    </citation>
    <scope>NUCLEOTIDE SEQUENCE [LARGE SCALE GENOMIC DNA]</scope>
    <source>
        <strain evidence="16 17">Nm9</strain>
    </source>
</reference>
<dbReference type="OrthoDB" id="9800824at2"/>
<comment type="cofactor">
    <cofactor evidence="14 15">
        <name>heme b</name>
        <dbReference type="ChEBI" id="CHEBI:60344"/>
    </cofactor>
    <text evidence="14 15">Binds 1 heme b (iron(II)-protoporphyrin IX) group per subunit.</text>
</comment>
<evidence type="ECO:0000256" key="3">
    <source>
        <dbReference type="ARBA" id="ARBA00006501"/>
    </source>
</evidence>
<feature type="transmembrane region" description="Helical" evidence="14">
    <location>
        <begin position="6"/>
        <end position="27"/>
    </location>
</feature>
<comment type="similarity">
    <text evidence="3 14 15">Belongs to the HemJ family.</text>
</comment>
<proteinExistence type="inferred from homology"/>
<evidence type="ECO:0000256" key="8">
    <source>
        <dbReference type="ARBA" id="ARBA00022723"/>
    </source>
</evidence>
<gene>
    <name evidence="16" type="ORF">SAMN05421510_10252</name>
</gene>
<keyword evidence="5 14" id="KW-1003">Cell membrane</keyword>
<keyword evidence="12 14" id="KW-0472">Membrane</keyword>
<comment type="subcellular location">
    <subcellularLocation>
        <location evidence="1 14">Cell membrane</location>
        <topology evidence="1 14">Multi-pass membrane protein</topology>
    </subcellularLocation>
</comment>
<evidence type="ECO:0000256" key="2">
    <source>
        <dbReference type="ARBA" id="ARBA00005073"/>
    </source>
</evidence>
<dbReference type="Pfam" id="PF03653">
    <property type="entry name" value="UPF0093"/>
    <property type="match status" value="1"/>
</dbReference>
<comment type="function">
    <text evidence="14 15">Catalyzes the oxidation of protoporphyrinogen IX to protoporphyrin IX.</text>
</comment>
<evidence type="ECO:0000256" key="4">
    <source>
        <dbReference type="ARBA" id="ARBA00017504"/>
    </source>
</evidence>
<dbReference type="RefSeq" id="WP_074721137.1">
    <property type="nucleotide sequence ID" value="NZ_FOFX01000025.1"/>
</dbReference>
<dbReference type="GO" id="GO:0046872">
    <property type="term" value="F:metal ion binding"/>
    <property type="evidence" value="ECO:0007669"/>
    <property type="project" value="UniProtKB-UniRule"/>
</dbReference>
<evidence type="ECO:0000256" key="14">
    <source>
        <dbReference type="HAMAP-Rule" id="MF_02239"/>
    </source>
</evidence>
<feature type="binding site" description="axial binding residue" evidence="14">
    <location>
        <position position="81"/>
    </location>
    <ligand>
        <name>heme</name>
        <dbReference type="ChEBI" id="CHEBI:30413"/>
    </ligand>
    <ligandPart>
        <name>Fe</name>
        <dbReference type="ChEBI" id="CHEBI:18248"/>
    </ligandPart>
</feature>
<feature type="transmembrane region" description="Helical" evidence="14">
    <location>
        <begin position="48"/>
        <end position="71"/>
    </location>
</feature>
<name>A0A1H9DTJ1_9PROT</name>
<evidence type="ECO:0000256" key="10">
    <source>
        <dbReference type="ARBA" id="ARBA00023002"/>
    </source>
</evidence>
<evidence type="ECO:0000256" key="5">
    <source>
        <dbReference type="ARBA" id="ARBA00022475"/>
    </source>
</evidence>
<accession>A0A1H9DTJ1</accession>
<keyword evidence="10 14" id="KW-0560">Oxidoreductase</keyword>
<keyword evidence="7 14" id="KW-0812">Transmembrane</keyword>
<dbReference type="AlphaFoldDB" id="A0A1H9DTJ1"/>
<evidence type="ECO:0000256" key="13">
    <source>
        <dbReference type="ARBA" id="ARBA00048390"/>
    </source>
</evidence>
<dbReference type="GO" id="GO:0006782">
    <property type="term" value="P:protoporphyrinogen IX biosynthetic process"/>
    <property type="evidence" value="ECO:0007669"/>
    <property type="project" value="UniProtKB-UniRule"/>
</dbReference>
<evidence type="ECO:0000256" key="1">
    <source>
        <dbReference type="ARBA" id="ARBA00004651"/>
    </source>
</evidence>
<dbReference type="Proteomes" id="UP000181998">
    <property type="component" value="Unassembled WGS sequence"/>
</dbReference>